<dbReference type="PRINTS" id="PR00380">
    <property type="entry name" value="KINESINHEAVY"/>
</dbReference>
<dbReference type="Proteomes" id="UP000654913">
    <property type="component" value="Chromosome 3"/>
</dbReference>
<dbReference type="RefSeq" id="XP_041554359.1">
    <property type="nucleotide sequence ID" value="XM_041701477.1"/>
</dbReference>
<reference evidence="9" key="2">
    <citation type="submission" date="2021-02" db="EMBL/GenBank/DDBJ databases">
        <title>Aspergillus puulaauensis MK2 genome sequence.</title>
        <authorList>
            <person name="Futagami T."/>
            <person name="Mori K."/>
            <person name="Kadooka C."/>
            <person name="Tanaka T."/>
        </authorList>
    </citation>
    <scope>NUCLEOTIDE SEQUENCE</scope>
    <source>
        <strain evidence="9">MK2</strain>
    </source>
</reference>
<feature type="compositionally biased region" description="Polar residues" evidence="7">
    <location>
        <begin position="278"/>
        <end position="287"/>
    </location>
</feature>
<dbReference type="GO" id="GO:0003777">
    <property type="term" value="F:microtubule motor activity"/>
    <property type="evidence" value="ECO:0007669"/>
    <property type="project" value="InterPro"/>
</dbReference>
<evidence type="ECO:0000256" key="7">
    <source>
        <dbReference type="SAM" id="MobiDB-lite"/>
    </source>
</evidence>
<accession>A0A7R8ALY4</accession>
<dbReference type="EMBL" id="AP024445">
    <property type="protein sequence ID" value="BCS22165.1"/>
    <property type="molecule type" value="Genomic_DNA"/>
</dbReference>
<evidence type="ECO:0000256" key="1">
    <source>
        <dbReference type="ARBA" id="ARBA00022701"/>
    </source>
</evidence>
<dbReference type="SUPFAM" id="SSF52540">
    <property type="entry name" value="P-loop containing nucleoside triphosphate hydrolases"/>
    <property type="match status" value="1"/>
</dbReference>
<sequence length="753" mass="83326">MSSTNSPSSLFQVYLRLRPPISQQQDDLPERCLTVEGPDASHSINNGPNAVAPTHITLQPPSDSRKRGVERFGFTQVFDDSASQLNVFEDTELQSIIKGVLIEQRDGLVATLGVTGSGKSHTILGSKTQRGITQMSLDVIFKSLASTIKPADNTIPPILLASVAASDTSESQMFAAHTFLEAVYGEPGADRGRNSRAQTPTSSGRAHTPMAEPTPALIFPRRHVPMRASTLPRSPDVNHLALELNPHSEYIVLVSMYEVYNDRIFDLLSPAIVPGQGSAVSRQGASSQKDRRKPLFFKPTEGSPDRKVVAGLRKIACSAYEEALAVLEIGLTERKVTGTGSNSVSSRSHGFFCLEVKRRMRNKRTGEETWIGNTLTVADLAGSERARTAKTAGSTLAEAGKINESLMYLGQCLQMQSGVQDGNKAAMVPYRQCKLTELLFSNSFPSNNSSTINRNPQKAIMIVTADPLGDYNATSQILRYSALAREVTVPRVPSAESVLSSTLGSRKESGGRQSPQPELAEGLEKALVEIQRLTAENDRLNLRLTEEEILRAETETALIVSEDRCLLIEQEVREECWVEMDERMEQERKRWQSAWDEQTGRTDDHIDKKIELLSRGFQSKPTLYPMRPIPAMLTVLSPVHEDPQPSSDEQVEELEFENDQLRSKITALERELNCRSPSKKSKSKKTALETSRNANFLGRESDIEVALRKMDHLKLADSMFKGSPTADSPGKKQRKISTRKWDLAPEDDLEELR</sequence>
<feature type="binding site" evidence="5">
    <location>
        <begin position="113"/>
        <end position="120"/>
    </location>
    <ligand>
        <name>ATP</name>
        <dbReference type="ChEBI" id="CHEBI:30616"/>
    </ligand>
</feature>
<dbReference type="GeneID" id="64972170"/>
<feature type="coiled-coil region" evidence="6">
    <location>
        <begin position="523"/>
        <end position="555"/>
    </location>
</feature>
<keyword evidence="4 5" id="KW-0505">Motor protein</keyword>
<keyword evidence="6" id="KW-0175">Coiled coil</keyword>
<evidence type="ECO:0000256" key="6">
    <source>
        <dbReference type="SAM" id="Coils"/>
    </source>
</evidence>
<feature type="region of interest" description="Disordered" evidence="7">
    <location>
        <begin position="186"/>
        <end position="212"/>
    </location>
</feature>
<dbReference type="GO" id="GO:0016887">
    <property type="term" value="F:ATP hydrolysis activity"/>
    <property type="evidence" value="ECO:0007669"/>
    <property type="project" value="TreeGrafter"/>
</dbReference>
<dbReference type="PROSITE" id="PS50067">
    <property type="entry name" value="KINESIN_MOTOR_2"/>
    <property type="match status" value="1"/>
</dbReference>
<dbReference type="GO" id="GO:0005871">
    <property type="term" value="C:kinesin complex"/>
    <property type="evidence" value="ECO:0007669"/>
    <property type="project" value="TreeGrafter"/>
</dbReference>
<dbReference type="GO" id="GO:0007018">
    <property type="term" value="P:microtubule-based movement"/>
    <property type="evidence" value="ECO:0007669"/>
    <property type="project" value="InterPro"/>
</dbReference>
<evidence type="ECO:0000256" key="2">
    <source>
        <dbReference type="ARBA" id="ARBA00022741"/>
    </source>
</evidence>
<evidence type="ECO:0000256" key="5">
    <source>
        <dbReference type="PROSITE-ProRule" id="PRU00283"/>
    </source>
</evidence>
<keyword evidence="2 5" id="KW-0547">Nucleotide-binding</keyword>
<dbReference type="GO" id="GO:0008017">
    <property type="term" value="F:microtubule binding"/>
    <property type="evidence" value="ECO:0007669"/>
    <property type="project" value="InterPro"/>
</dbReference>
<feature type="region of interest" description="Disordered" evidence="7">
    <location>
        <begin position="718"/>
        <end position="753"/>
    </location>
</feature>
<keyword evidence="1" id="KW-0493">Microtubule</keyword>
<organism evidence="9 10">
    <name type="scientific">Aspergillus puulaauensis</name>
    <dbReference type="NCBI Taxonomy" id="1220207"/>
    <lineage>
        <taxon>Eukaryota</taxon>
        <taxon>Fungi</taxon>
        <taxon>Dikarya</taxon>
        <taxon>Ascomycota</taxon>
        <taxon>Pezizomycotina</taxon>
        <taxon>Eurotiomycetes</taxon>
        <taxon>Eurotiomycetidae</taxon>
        <taxon>Eurotiales</taxon>
        <taxon>Aspergillaceae</taxon>
        <taxon>Aspergillus</taxon>
    </lineage>
</organism>
<dbReference type="OrthoDB" id="123929at2759"/>
<dbReference type="KEGG" id="apuu:APUU_30390S"/>
<dbReference type="AlphaFoldDB" id="A0A7R8ALY4"/>
<dbReference type="InterPro" id="IPR027417">
    <property type="entry name" value="P-loop_NTPase"/>
</dbReference>
<dbReference type="SMART" id="SM00129">
    <property type="entry name" value="KISc"/>
    <property type="match status" value="1"/>
</dbReference>
<dbReference type="Gene3D" id="3.40.850.10">
    <property type="entry name" value="Kinesin motor domain"/>
    <property type="match status" value="1"/>
</dbReference>
<evidence type="ECO:0000259" key="8">
    <source>
        <dbReference type="PROSITE" id="PS50067"/>
    </source>
</evidence>
<gene>
    <name evidence="9" type="ORF">APUU_30390S</name>
</gene>
<evidence type="ECO:0000313" key="9">
    <source>
        <dbReference type="EMBL" id="BCS22165.1"/>
    </source>
</evidence>
<dbReference type="InterPro" id="IPR036961">
    <property type="entry name" value="Kinesin_motor_dom_sf"/>
</dbReference>
<dbReference type="PANTHER" id="PTHR24115:SF1008">
    <property type="entry name" value="KINESIN-LIKE PROTEIN SUBITO"/>
    <property type="match status" value="1"/>
</dbReference>
<dbReference type="GO" id="GO:0005874">
    <property type="term" value="C:microtubule"/>
    <property type="evidence" value="ECO:0007669"/>
    <property type="project" value="UniProtKB-KW"/>
</dbReference>
<dbReference type="FunFam" id="3.40.850.10:FF:000091">
    <property type="entry name" value="Kinesin family protein"/>
    <property type="match status" value="1"/>
</dbReference>
<protein>
    <recommendedName>
        <fullName evidence="8">Kinesin motor domain-containing protein</fullName>
    </recommendedName>
</protein>
<dbReference type="GO" id="GO:0005634">
    <property type="term" value="C:nucleus"/>
    <property type="evidence" value="ECO:0007669"/>
    <property type="project" value="TreeGrafter"/>
</dbReference>
<feature type="region of interest" description="Disordered" evidence="7">
    <location>
        <begin position="498"/>
        <end position="519"/>
    </location>
</feature>
<dbReference type="FunFam" id="3.40.850.10:FF:000120">
    <property type="entry name" value="Kinesin family protein"/>
    <property type="match status" value="1"/>
</dbReference>
<keyword evidence="3 5" id="KW-0067">ATP-binding</keyword>
<feature type="compositionally biased region" description="Acidic residues" evidence="7">
    <location>
        <begin position="744"/>
        <end position="753"/>
    </location>
</feature>
<evidence type="ECO:0000313" key="10">
    <source>
        <dbReference type="Proteomes" id="UP000654913"/>
    </source>
</evidence>
<reference evidence="9" key="1">
    <citation type="submission" date="2021-01" db="EMBL/GenBank/DDBJ databases">
        <authorList>
            <consortium name="Aspergillus puulaauensis MK2 genome sequencing consortium"/>
            <person name="Kazuki M."/>
            <person name="Futagami T."/>
        </authorList>
    </citation>
    <scope>NUCLEOTIDE SEQUENCE</scope>
    <source>
        <strain evidence="9">MK2</strain>
    </source>
</reference>
<dbReference type="InterPro" id="IPR001752">
    <property type="entry name" value="Kinesin_motor_dom"/>
</dbReference>
<dbReference type="PANTHER" id="PTHR24115">
    <property type="entry name" value="KINESIN-RELATED"/>
    <property type="match status" value="1"/>
</dbReference>
<dbReference type="Pfam" id="PF00225">
    <property type="entry name" value="Kinesin"/>
    <property type="match status" value="1"/>
</dbReference>
<proteinExistence type="inferred from homology"/>
<name>A0A7R8ALY4_9EURO</name>
<evidence type="ECO:0000256" key="4">
    <source>
        <dbReference type="ARBA" id="ARBA00023175"/>
    </source>
</evidence>
<evidence type="ECO:0000256" key="3">
    <source>
        <dbReference type="ARBA" id="ARBA00022840"/>
    </source>
</evidence>
<dbReference type="InterPro" id="IPR027640">
    <property type="entry name" value="Kinesin-like_fam"/>
</dbReference>
<feature type="domain" description="Kinesin motor" evidence="8">
    <location>
        <begin position="10"/>
        <end position="487"/>
    </location>
</feature>
<dbReference type="GO" id="GO:0005524">
    <property type="term" value="F:ATP binding"/>
    <property type="evidence" value="ECO:0007669"/>
    <property type="project" value="UniProtKB-UniRule"/>
</dbReference>
<keyword evidence="10" id="KW-1185">Reference proteome</keyword>
<comment type="similarity">
    <text evidence="5">Belongs to the TRAFAC class myosin-kinesin ATPase superfamily. Kinesin family.</text>
</comment>
<feature type="compositionally biased region" description="Polar residues" evidence="7">
    <location>
        <begin position="195"/>
        <end position="205"/>
    </location>
</feature>
<feature type="region of interest" description="Disordered" evidence="7">
    <location>
        <begin position="276"/>
        <end position="300"/>
    </location>
</feature>